<dbReference type="Proteomes" id="UP000595140">
    <property type="component" value="Unassembled WGS sequence"/>
</dbReference>
<feature type="compositionally biased region" description="Basic and acidic residues" evidence="1">
    <location>
        <begin position="128"/>
        <end position="138"/>
    </location>
</feature>
<evidence type="ECO:0000313" key="3">
    <source>
        <dbReference type="Proteomes" id="UP000595140"/>
    </source>
</evidence>
<reference evidence="2 3" key="1">
    <citation type="submission" date="2018-04" db="EMBL/GenBank/DDBJ databases">
        <authorList>
            <person name="Vogel A."/>
        </authorList>
    </citation>
    <scope>NUCLEOTIDE SEQUENCE [LARGE SCALE GENOMIC DNA]</scope>
</reference>
<protein>
    <submittedName>
        <fullName evidence="2">Uncharacterized protein</fullName>
    </submittedName>
</protein>
<organism evidence="2 3">
    <name type="scientific">Cuscuta campestris</name>
    <dbReference type="NCBI Taxonomy" id="132261"/>
    <lineage>
        <taxon>Eukaryota</taxon>
        <taxon>Viridiplantae</taxon>
        <taxon>Streptophyta</taxon>
        <taxon>Embryophyta</taxon>
        <taxon>Tracheophyta</taxon>
        <taxon>Spermatophyta</taxon>
        <taxon>Magnoliopsida</taxon>
        <taxon>eudicotyledons</taxon>
        <taxon>Gunneridae</taxon>
        <taxon>Pentapetalae</taxon>
        <taxon>asterids</taxon>
        <taxon>lamiids</taxon>
        <taxon>Solanales</taxon>
        <taxon>Convolvulaceae</taxon>
        <taxon>Cuscuteae</taxon>
        <taxon>Cuscuta</taxon>
        <taxon>Cuscuta subgen. Grammica</taxon>
        <taxon>Cuscuta sect. Cleistogrammica</taxon>
    </lineage>
</organism>
<dbReference type="AlphaFoldDB" id="A0A484N7V2"/>
<gene>
    <name evidence="2" type="ORF">CCAM_LOCUS39191</name>
</gene>
<evidence type="ECO:0000313" key="2">
    <source>
        <dbReference type="EMBL" id="VFQ97415.1"/>
    </source>
</evidence>
<name>A0A484N7V2_9ASTE</name>
<feature type="region of interest" description="Disordered" evidence="1">
    <location>
        <begin position="128"/>
        <end position="150"/>
    </location>
</feature>
<evidence type="ECO:0000256" key="1">
    <source>
        <dbReference type="SAM" id="MobiDB-lite"/>
    </source>
</evidence>
<accession>A0A484N7V2</accession>
<dbReference type="EMBL" id="OOIL02006544">
    <property type="protein sequence ID" value="VFQ97415.1"/>
    <property type="molecule type" value="Genomic_DNA"/>
</dbReference>
<proteinExistence type="predicted"/>
<keyword evidence="3" id="KW-1185">Reference proteome</keyword>
<dbReference type="OrthoDB" id="1303575at2759"/>
<sequence>MMGSGSLLSSVYQEGLEAVKPYGAWLRASERRGGTSKEGKHSAEPAISIVSDPGLVNKDEQISPIDNLLLLDPKRQRMEEGDRVVVCQASEAMEIEMNRPKHLLEAGLAANHSTTWVVMRDFNDILSQDDKRGRHPHPDWAITGFSRGCS</sequence>